<organism evidence="1 2">
    <name type="scientific">Dichanthelium oligosanthes</name>
    <dbReference type="NCBI Taxonomy" id="888268"/>
    <lineage>
        <taxon>Eukaryota</taxon>
        <taxon>Viridiplantae</taxon>
        <taxon>Streptophyta</taxon>
        <taxon>Embryophyta</taxon>
        <taxon>Tracheophyta</taxon>
        <taxon>Spermatophyta</taxon>
        <taxon>Magnoliopsida</taxon>
        <taxon>Liliopsida</taxon>
        <taxon>Poales</taxon>
        <taxon>Poaceae</taxon>
        <taxon>PACMAD clade</taxon>
        <taxon>Panicoideae</taxon>
        <taxon>Panicodae</taxon>
        <taxon>Paniceae</taxon>
        <taxon>Dichantheliinae</taxon>
        <taxon>Dichanthelium</taxon>
    </lineage>
</organism>
<gene>
    <name evidence="1" type="ORF">BAE44_0002299</name>
</gene>
<name>A0A1E5WH23_9POAL</name>
<dbReference type="Proteomes" id="UP000095767">
    <property type="component" value="Unassembled WGS sequence"/>
</dbReference>
<proteinExistence type="predicted"/>
<reference evidence="1 2" key="1">
    <citation type="submission" date="2016-09" db="EMBL/GenBank/DDBJ databases">
        <title>The draft genome of Dichanthelium oligosanthes: A C3 panicoid grass species.</title>
        <authorList>
            <person name="Studer A.J."/>
            <person name="Schnable J.C."/>
            <person name="Brutnell T.P."/>
        </authorList>
    </citation>
    <scope>NUCLEOTIDE SEQUENCE [LARGE SCALE GENOMIC DNA]</scope>
    <source>
        <strain evidence="2">cv. Kellogg 1175</strain>
        <tissue evidence="1">Leaf</tissue>
    </source>
</reference>
<dbReference type="EMBL" id="LWDX02008427">
    <property type="protein sequence ID" value="OEL36683.1"/>
    <property type="molecule type" value="Genomic_DNA"/>
</dbReference>
<dbReference type="AlphaFoldDB" id="A0A1E5WH23"/>
<evidence type="ECO:0000313" key="2">
    <source>
        <dbReference type="Proteomes" id="UP000095767"/>
    </source>
</evidence>
<evidence type="ECO:0000313" key="1">
    <source>
        <dbReference type="EMBL" id="OEL36683.1"/>
    </source>
</evidence>
<protein>
    <submittedName>
        <fullName evidence="1">Uncharacterized protein</fullName>
    </submittedName>
</protein>
<accession>A0A1E5WH23</accession>
<comment type="caution">
    <text evidence="1">The sequence shown here is derived from an EMBL/GenBank/DDBJ whole genome shotgun (WGS) entry which is preliminary data.</text>
</comment>
<feature type="non-terminal residue" evidence="1">
    <location>
        <position position="1"/>
    </location>
</feature>
<sequence>LHARGDVALRREREHQDVSLGHGACSLALVFTEAEKLVCSHWMPGCCALSRWYIQPCVKMAPGYVALLIATNH</sequence>
<keyword evidence="2" id="KW-1185">Reference proteome</keyword>